<evidence type="ECO:0000256" key="1">
    <source>
        <dbReference type="SAM" id="Coils"/>
    </source>
</evidence>
<dbReference type="AlphaFoldDB" id="A0A5C3EB19"/>
<keyword evidence="4" id="KW-1185">Reference proteome</keyword>
<sequence>MAALAHLQGQARRQAELEQRLALLERLLQQQVQQVWSRHEGEESLVLPTAQALQAEPDISTAREPQDCHEDAPELFGEQIHQVQYEDPEDMKSPLLRTPTPSPDMAPVTAEFATEHGIMIRQEEDDHDIDLSPENADSVAYQEVTPENLAALSQVISTSSANFTPRSSAASGHAGSNTFIPNGMVVVGQVTCRRFLVPEGVNRRKTSDFPELSDSADVRICEITPGCLECTARNLRCQFGCGYRLDGRLRHLETSKCDFCKQSGDQCLGKRDSHWVSHAPNTQQEQMAEVATPRGPSHGHNNQQLDPGNINNLVIQLCEQARNFVQSGGSPNAAGNEYAELLNNFKDMTEPLLAAIDLARRALATTPSCDDQSITSSTIADSALLSGRAPAHVEASASPSSPARAARQANLEALDDGEPLTDITDDDEETLTSPERIFRASCSRTAT</sequence>
<feature type="compositionally biased region" description="Low complexity" evidence="2">
    <location>
        <begin position="395"/>
        <end position="407"/>
    </location>
</feature>
<evidence type="ECO:0000313" key="4">
    <source>
        <dbReference type="Proteomes" id="UP000324022"/>
    </source>
</evidence>
<reference evidence="3 4" key="1">
    <citation type="submission" date="2018-03" db="EMBL/GenBank/DDBJ databases">
        <authorList>
            <person name="Guldener U."/>
        </authorList>
    </citation>
    <scope>NUCLEOTIDE SEQUENCE [LARGE SCALE GENOMIC DNA]</scope>
    <source>
        <strain evidence="3 4">NBRC100155</strain>
    </source>
</reference>
<name>A0A5C3EB19_9BASI</name>
<protein>
    <submittedName>
        <fullName evidence="3">Uncharacterized protein</fullName>
    </submittedName>
</protein>
<keyword evidence="1" id="KW-0175">Coiled coil</keyword>
<dbReference type="Proteomes" id="UP000324022">
    <property type="component" value="Unassembled WGS sequence"/>
</dbReference>
<gene>
    <name evidence="3" type="ORF">UTRI_10156</name>
</gene>
<evidence type="ECO:0000256" key="2">
    <source>
        <dbReference type="SAM" id="MobiDB-lite"/>
    </source>
</evidence>
<feature type="region of interest" description="Disordered" evidence="2">
    <location>
        <begin position="281"/>
        <end position="307"/>
    </location>
</feature>
<feature type="coiled-coil region" evidence="1">
    <location>
        <begin position="7"/>
        <end position="34"/>
    </location>
</feature>
<feature type="region of interest" description="Disordered" evidence="2">
    <location>
        <begin position="393"/>
        <end position="447"/>
    </location>
</feature>
<evidence type="ECO:0000313" key="3">
    <source>
        <dbReference type="EMBL" id="SPO26736.1"/>
    </source>
</evidence>
<proteinExistence type="predicted"/>
<organism evidence="3 4">
    <name type="scientific">Ustilago trichophora</name>
    <dbReference type="NCBI Taxonomy" id="86804"/>
    <lineage>
        <taxon>Eukaryota</taxon>
        <taxon>Fungi</taxon>
        <taxon>Dikarya</taxon>
        <taxon>Basidiomycota</taxon>
        <taxon>Ustilaginomycotina</taxon>
        <taxon>Ustilaginomycetes</taxon>
        <taxon>Ustilaginales</taxon>
        <taxon>Ustilaginaceae</taxon>
        <taxon>Ustilago</taxon>
    </lineage>
</organism>
<feature type="compositionally biased region" description="Acidic residues" evidence="2">
    <location>
        <begin position="413"/>
        <end position="430"/>
    </location>
</feature>
<dbReference type="EMBL" id="OOIN01000015">
    <property type="protein sequence ID" value="SPO26736.1"/>
    <property type="molecule type" value="Genomic_DNA"/>
</dbReference>
<accession>A0A5C3EB19</accession>